<sequence length="316" mass="35619">MFPLSGGTISFSNEKIIMKKYSMLLSAALLSIMFVFSGCNQSQKKEESASEEAKKEIYLQLYSVRDDIKADYAGTIAKVAEMGYTGVEAAGYNDGLFYGLTPAEFKKSIEDAGMEVLSSHAGRPLAEPAADTNWDETWAWWDTAIQAHKDAGMKYLVVAWIPTPKTLADLQAYCDYFNQIGEKCNAAGLRFGYHNHNFEFNEIEGELMYDYMLTHTDPAKVFFQMDVYWVGEGGKNPVDYFNNYPGRFELLHIKDELELGKSGKVDFESIYNNVEKAGAKYMVVEVERYTGTPLEGVKESYDFLNNAAFVKESYSN</sequence>
<protein>
    <recommendedName>
        <fullName evidence="1">Xylose isomerase-like TIM barrel domain-containing protein</fullName>
    </recommendedName>
</protein>
<dbReference type="PANTHER" id="PTHR12110:SF41">
    <property type="entry name" value="INOSOSE DEHYDRATASE"/>
    <property type="match status" value="1"/>
</dbReference>
<dbReference type="PANTHER" id="PTHR12110">
    <property type="entry name" value="HYDROXYPYRUVATE ISOMERASE"/>
    <property type="match status" value="1"/>
</dbReference>
<dbReference type="InterPro" id="IPR050312">
    <property type="entry name" value="IolE/XylAMocC-like"/>
</dbReference>
<evidence type="ECO:0000313" key="3">
    <source>
        <dbReference type="Proteomes" id="UP000053860"/>
    </source>
</evidence>
<organism evidence="2 3">
    <name type="scientific">Proteiniphilum acetatigenes</name>
    <dbReference type="NCBI Taxonomy" id="294710"/>
    <lineage>
        <taxon>Bacteria</taxon>
        <taxon>Pseudomonadati</taxon>
        <taxon>Bacteroidota</taxon>
        <taxon>Bacteroidia</taxon>
        <taxon>Bacteroidales</taxon>
        <taxon>Dysgonomonadaceae</taxon>
        <taxon>Proteiniphilum</taxon>
    </lineage>
</organism>
<reference evidence="3" key="1">
    <citation type="journal article" date="2015" name="MBio">
        <title>Genome-Resolved Metagenomic Analysis Reveals Roles for Candidate Phyla and Other Microbial Community Members in Biogeochemical Transformations in Oil Reservoirs.</title>
        <authorList>
            <person name="Hu P."/>
            <person name="Tom L."/>
            <person name="Singh A."/>
            <person name="Thomas B.C."/>
            <person name="Baker B.J."/>
            <person name="Piceno Y.M."/>
            <person name="Andersen G.L."/>
            <person name="Banfield J.F."/>
        </authorList>
    </citation>
    <scope>NUCLEOTIDE SEQUENCE [LARGE SCALE GENOMIC DNA]</scope>
</reference>
<accession>A0A101HK22</accession>
<comment type="caution">
    <text evidence="2">The sequence shown here is derived from an EMBL/GenBank/DDBJ whole genome shotgun (WGS) entry which is preliminary data.</text>
</comment>
<dbReference type="SUPFAM" id="SSF51658">
    <property type="entry name" value="Xylose isomerase-like"/>
    <property type="match status" value="1"/>
</dbReference>
<dbReference type="EMBL" id="LGGN01000099">
    <property type="protein sequence ID" value="KUK77910.1"/>
    <property type="molecule type" value="Genomic_DNA"/>
</dbReference>
<dbReference type="Pfam" id="PF01261">
    <property type="entry name" value="AP_endonuc_2"/>
    <property type="match status" value="1"/>
</dbReference>
<evidence type="ECO:0000259" key="1">
    <source>
        <dbReference type="Pfam" id="PF01261"/>
    </source>
</evidence>
<dbReference type="InterPro" id="IPR013022">
    <property type="entry name" value="Xyl_isomerase-like_TIM-brl"/>
</dbReference>
<dbReference type="STRING" id="1123008.GCA_000380985_03214"/>
<dbReference type="Proteomes" id="UP000053860">
    <property type="component" value="Unassembled WGS sequence"/>
</dbReference>
<dbReference type="InterPro" id="IPR036237">
    <property type="entry name" value="Xyl_isomerase-like_sf"/>
</dbReference>
<name>A0A101HK22_9BACT</name>
<dbReference type="Gene3D" id="3.20.20.150">
    <property type="entry name" value="Divalent-metal-dependent TIM barrel enzymes"/>
    <property type="match status" value="1"/>
</dbReference>
<dbReference type="AlphaFoldDB" id="A0A101HK22"/>
<proteinExistence type="predicted"/>
<gene>
    <name evidence="2" type="ORF">XD92_0654</name>
</gene>
<feature type="domain" description="Xylose isomerase-like TIM barrel" evidence="1">
    <location>
        <begin position="76"/>
        <end position="306"/>
    </location>
</feature>
<evidence type="ECO:0000313" key="2">
    <source>
        <dbReference type="EMBL" id="KUK77910.1"/>
    </source>
</evidence>